<evidence type="ECO:0000313" key="5">
    <source>
        <dbReference type="EMBL" id="KAG6494121.1"/>
    </source>
</evidence>
<keyword evidence="3" id="KW-0732">Signal</keyword>
<dbReference type="Proteomes" id="UP000734854">
    <property type="component" value="Unassembled WGS sequence"/>
</dbReference>
<comment type="pathway">
    <text evidence="2">Protein modification; protein ubiquitination.</text>
</comment>
<evidence type="ECO:0000256" key="1">
    <source>
        <dbReference type="ARBA" id="ARBA00002668"/>
    </source>
</evidence>
<dbReference type="Pfam" id="PF00651">
    <property type="entry name" value="BTB"/>
    <property type="match status" value="1"/>
</dbReference>
<comment type="function">
    <text evidence="1">May act as a substrate-specific adapter of an E3 ubiquitin-protein ligase complex (CUL3-RBX1-BTB) which mediates the ubiquitination and subsequent proteasomal degradation of target proteins.</text>
</comment>
<feature type="signal peptide" evidence="3">
    <location>
        <begin position="1"/>
        <end position="24"/>
    </location>
</feature>
<evidence type="ECO:0000259" key="4">
    <source>
        <dbReference type="PROSITE" id="PS50097"/>
    </source>
</evidence>
<dbReference type="InterPro" id="IPR044784">
    <property type="entry name" value="At1g01640-like"/>
</dbReference>
<name>A0A8J5G0K3_ZINOF</name>
<proteinExistence type="predicted"/>
<organism evidence="5 6">
    <name type="scientific">Zingiber officinale</name>
    <name type="common">Ginger</name>
    <name type="synonym">Amomum zingiber</name>
    <dbReference type="NCBI Taxonomy" id="94328"/>
    <lineage>
        <taxon>Eukaryota</taxon>
        <taxon>Viridiplantae</taxon>
        <taxon>Streptophyta</taxon>
        <taxon>Embryophyta</taxon>
        <taxon>Tracheophyta</taxon>
        <taxon>Spermatophyta</taxon>
        <taxon>Magnoliopsida</taxon>
        <taxon>Liliopsida</taxon>
        <taxon>Zingiberales</taxon>
        <taxon>Zingiberaceae</taxon>
        <taxon>Zingiber</taxon>
    </lineage>
</organism>
<dbReference type="InterPro" id="IPR011333">
    <property type="entry name" value="SKP1/BTB/POZ_sf"/>
</dbReference>
<evidence type="ECO:0000256" key="2">
    <source>
        <dbReference type="ARBA" id="ARBA00004906"/>
    </source>
</evidence>
<gene>
    <name evidence="5" type="ORF">ZIOFF_049140</name>
</gene>
<dbReference type="AlphaFoldDB" id="A0A8J5G0K3"/>
<evidence type="ECO:0000256" key="3">
    <source>
        <dbReference type="SAM" id="SignalP"/>
    </source>
</evidence>
<feature type="chain" id="PRO_5035306287" description="BTB domain-containing protein" evidence="3">
    <location>
        <begin position="25"/>
        <end position="267"/>
    </location>
</feature>
<dbReference type="InterPro" id="IPR000210">
    <property type="entry name" value="BTB/POZ_dom"/>
</dbReference>
<reference evidence="5 6" key="1">
    <citation type="submission" date="2020-08" db="EMBL/GenBank/DDBJ databases">
        <title>Plant Genome Project.</title>
        <authorList>
            <person name="Zhang R.-G."/>
        </authorList>
    </citation>
    <scope>NUCLEOTIDE SEQUENCE [LARGE SCALE GENOMIC DNA]</scope>
    <source>
        <tissue evidence="5">Rhizome</tissue>
    </source>
</reference>
<protein>
    <recommendedName>
        <fullName evidence="4">BTB domain-containing protein</fullName>
    </recommendedName>
</protein>
<comment type="caution">
    <text evidence="5">The sequence shown here is derived from an EMBL/GenBank/DDBJ whole genome shotgun (WGS) entry which is preliminary data.</text>
</comment>
<accession>A0A8J5G0K3</accession>
<dbReference type="PANTHER" id="PTHR47274">
    <property type="entry name" value="BTB/POZ DOMAIN CONTAINING PROTEIN, EXPRESSED-RELATED"/>
    <property type="match status" value="1"/>
</dbReference>
<feature type="domain" description="BTB" evidence="4">
    <location>
        <begin position="84"/>
        <end position="154"/>
    </location>
</feature>
<dbReference type="Gene3D" id="3.30.710.10">
    <property type="entry name" value="Potassium Channel Kv1.1, Chain A"/>
    <property type="match status" value="1"/>
</dbReference>
<dbReference type="Gene3D" id="1.25.40.420">
    <property type="match status" value="1"/>
</dbReference>
<dbReference type="EMBL" id="JACMSC010000013">
    <property type="protein sequence ID" value="KAG6494121.1"/>
    <property type="molecule type" value="Genomic_DNA"/>
</dbReference>
<evidence type="ECO:0000313" key="6">
    <source>
        <dbReference type="Proteomes" id="UP000734854"/>
    </source>
</evidence>
<dbReference type="PANTHER" id="PTHR47274:SF1">
    <property type="entry name" value="BTB_POZ DOMAIN CONTAINING PROTEIN, EXPRESSED"/>
    <property type="match status" value="1"/>
</dbReference>
<dbReference type="SUPFAM" id="SSF54695">
    <property type="entry name" value="POZ domain"/>
    <property type="match status" value="1"/>
</dbReference>
<sequence length="267" mass="29730">MKDLSELHLLLVLVSSDSSLGVQAMTYILENRHPDSIILAEIRSLLGILHGFEKMKEMQQREEEMKEKVGFLDGLVALREGMHADILVKAGDGRPIPAHRAVLASKSEIFKTMLLADDCKAAPAGDTISLPELTQHELQSLLEFLYSGQLPQPEQEASSTVRSLLVAADKYDIPFLRQRCEQRILTDLRAANALDALDVAQRCSDGMLKERAMRVVVDKAEEVVFSEGFEEFARRNAELCVEITRALVSNKMTVTNKAEHDGGCEMH</sequence>
<dbReference type="SMART" id="SM00225">
    <property type="entry name" value="BTB"/>
    <property type="match status" value="1"/>
</dbReference>
<dbReference type="PROSITE" id="PS50097">
    <property type="entry name" value="BTB"/>
    <property type="match status" value="1"/>
</dbReference>
<keyword evidence="6" id="KW-1185">Reference proteome</keyword>